<evidence type="ECO:0000313" key="3">
    <source>
        <dbReference type="EMBL" id="RPE82743.1"/>
    </source>
</evidence>
<feature type="transmembrane region" description="Helical" evidence="1">
    <location>
        <begin position="69"/>
        <end position="87"/>
    </location>
</feature>
<reference evidence="3 4" key="1">
    <citation type="submission" date="2018-11" db="EMBL/GenBank/DDBJ databases">
        <title>Genomic Encyclopedia of Type Strains, Phase IV (KMG-IV): sequencing the most valuable type-strain genomes for metagenomic binning, comparative biology and taxonomic classification.</title>
        <authorList>
            <person name="Goeker M."/>
        </authorList>
    </citation>
    <scope>NUCLEOTIDE SEQUENCE [LARGE SCALE GENOMIC DNA]</scope>
    <source>
        <strain evidence="3 4">DSM 27238</strain>
    </source>
</reference>
<dbReference type="PANTHER" id="PTHR22911">
    <property type="entry name" value="ACYL-MALONYL CONDENSING ENZYME-RELATED"/>
    <property type="match status" value="1"/>
</dbReference>
<protein>
    <submittedName>
        <fullName evidence="3">Drug/metabolite transporter (DMT)-like permease</fullName>
    </submittedName>
</protein>
<dbReference type="PANTHER" id="PTHR22911:SF134">
    <property type="entry name" value="DMT FAMILY TRANSPORTER"/>
    <property type="match status" value="1"/>
</dbReference>
<feature type="transmembrane region" description="Helical" evidence="1">
    <location>
        <begin position="214"/>
        <end position="233"/>
    </location>
</feature>
<dbReference type="EMBL" id="RKQP01000004">
    <property type="protein sequence ID" value="RPE82743.1"/>
    <property type="molecule type" value="Genomic_DNA"/>
</dbReference>
<feature type="transmembrane region" description="Helical" evidence="1">
    <location>
        <begin position="278"/>
        <end position="302"/>
    </location>
</feature>
<name>A0A3N4VM34_9PAST</name>
<feature type="transmembrane region" description="Helical" evidence="1">
    <location>
        <begin position="124"/>
        <end position="141"/>
    </location>
</feature>
<feature type="transmembrane region" description="Helical" evidence="1">
    <location>
        <begin position="37"/>
        <end position="57"/>
    </location>
</feature>
<feature type="transmembrane region" description="Helical" evidence="1">
    <location>
        <begin position="186"/>
        <end position="208"/>
    </location>
</feature>
<evidence type="ECO:0000259" key="2">
    <source>
        <dbReference type="Pfam" id="PF00892"/>
    </source>
</evidence>
<dbReference type="InterPro" id="IPR037185">
    <property type="entry name" value="EmrE-like"/>
</dbReference>
<dbReference type="GO" id="GO:0016020">
    <property type="term" value="C:membrane"/>
    <property type="evidence" value="ECO:0007669"/>
    <property type="project" value="InterPro"/>
</dbReference>
<feature type="transmembrane region" description="Helical" evidence="1">
    <location>
        <begin position="93"/>
        <end position="117"/>
    </location>
</feature>
<keyword evidence="4" id="KW-1185">Reference proteome</keyword>
<feature type="domain" description="EamA" evidence="2">
    <location>
        <begin position="6"/>
        <end position="139"/>
    </location>
</feature>
<gene>
    <name evidence="3" type="ORF">EDC46_1414</name>
</gene>
<organism evidence="3 4">
    <name type="scientific">Vespertiliibacter pulmonis</name>
    <dbReference type="NCBI Taxonomy" id="1443036"/>
    <lineage>
        <taxon>Bacteria</taxon>
        <taxon>Pseudomonadati</taxon>
        <taxon>Pseudomonadota</taxon>
        <taxon>Gammaproteobacteria</taxon>
        <taxon>Pasteurellales</taxon>
        <taxon>Pasteurellaceae</taxon>
        <taxon>Vespertiliibacter</taxon>
    </lineage>
</organism>
<feature type="transmembrane region" description="Helical" evidence="1">
    <location>
        <begin position="5"/>
        <end position="25"/>
    </location>
</feature>
<evidence type="ECO:0000313" key="4">
    <source>
        <dbReference type="Proteomes" id="UP000281691"/>
    </source>
</evidence>
<comment type="caution">
    <text evidence="3">The sequence shown here is derived from an EMBL/GenBank/DDBJ whole genome shotgun (WGS) entry which is preliminary data.</text>
</comment>
<keyword evidence="1" id="KW-0812">Transmembrane</keyword>
<sequence length="314" mass="34993">MQQPLIGFLLASTAAIMWSLLPIALQPILTVMNTQTIVWLRFVVATIGIFFLLLLQGKLPKFKSLTVQQYKFMLLGILGLGANFYLFNLSLNYITPTAAQVLSPLTSFAMLFSGILLFKERFGLHQKIGLALLLIGLPLFFNDRFADFTQMNSYSIGILLSVNASFIWVCYGIAQKILLKHLSSQQILLVIYFGSALVFTPMADISQINNLSNFTLACLIFCCVNTIIAYGCYAEALNRWEIAKVSMIMPQITILTLFFSQVAHWLDPKHFPASNPNFISYIGAIAVVLGALSAAAGHKILYHYAKSRNDNKKK</sequence>
<dbReference type="RefSeq" id="WP_257792858.1">
    <property type="nucleotide sequence ID" value="NZ_CP016615.1"/>
</dbReference>
<proteinExistence type="predicted"/>
<feature type="transmembrane region" description="Helical" evidence="1">
    <location>
        <begin position="153"/>
        <end position="174"/>
    </location>
</feature>
<dbReference type="AlphaFoldDB" id="A0A3N4VM34"/>
<keyword evidence="1" id="KW-1133">Transmembrane helix</keyword>
<feature type="transmembrane region" description="Helical" evidence="1">
    <location>
        <begin position="245"/>
        <end position="266"/>
    </location>
</feature>
<dbReference type="Pfam" id="PF00892">
    <property type="entry name" value="EamA"/>
    <property type="match status" value="2"/>
</dbReference>
<evidence type="ECO:0000256" key="1">
    <source>
        <dbReference type="SAM" id="Phobius"/>
    </source>
</evidence>
<dbReference type="SUPFAM" id="SSF103481">
    <property type="entry name" value="Multidrug resistance efflux transporter EmrE"/>
    <property type="match status" value="1"/>
</dbReference>
<feature type="domain" description="EamA" evidence="2">
    <location>
        <begin position="156"/>
        <end position="292"/>
    </location>
</feature>
<keyword evidence="1" id="KW-0472">Membrane</keyword>
<accession>A0A3N4VM34</accession>
<dbReference type="InterPro" id="IPR000620">
    <property type="entry name" value="EamA_dom"/>
</dbReference>
<dbReference type="Proteomes" id="UP000281691">
    <property type="component" value="Unassembled WGS sequence"/>
</dbReference>